<comment type="cofactor">
    <cofactor evidence="1">
        <name>Mg(2+)</name>
        <dbReference type="ChEBI" id="CHEBI:18420"/>
    </cofactor>
</comment>
<reference evidence="14 15" key="1">
    <citation type="submission" date="2023-07" db="EMBL/GenBank/DDBJ databases">
        <title>Sequencing the genomes of 1000 actinobacteria strains.</title>
        <authorList>
            <person name="Klenk H.-P."/>
        </authorList>
    </citation>
    <scope>NUCLEOTIDE SEQUENCE [LARGE SCALE GENOMIC DNA]</scope>
    <source>
        <strain evidence="14 15">DSM 44388</strain>
    </source>
</reference>
<dbReference type="PANTHER" id="PTHR47707">
    <property type="entry name" value="8-OXO-DGTP DIPHOSPHATASE"/>
    <property type="match status" value="1"/>
</dbReference>
<keyword evidence="7 12" id="KW-0378">Hydrolase</keyword>
<keyword evidence="9" id="KW-0234">DNA repair</keyword>
<dbReference type="EMBL" id="JAUSQZ010000001">
    <property type="protein sequence ID" value="MDP9825511.1"/>
    <property type="molecule type" value="Genomic_DNA"/>
</dbReference>
<evidence type="ECO:0000256" key="1">
    <source>
        <dbReference type="ARBA" id="ARBA00001946"/>
    </source>
</evidence>
<dbReference type="PRINTS" id="PR00502">
    <property type="entry name" value="NUDIXFAMILY"/>
</dbReference>
<evidence type="ECO:0000256" key="10">
    <source>
        <dbReference type="ARBA" id="ARBA00035861"/>
    </source>
</evidence>
<dbReference type="Proteomes" id="UP001235712">
    <property type="component" value="Unassembled WGS sequence"/>
</dbReference>
<evidence type="ECO:0000313" key="15">
    <source>
        <dbReference type="Proteomes" id="UP001235712"/>
    </source>
</evidence>
<evidence type="ECO:0000256" key="9">
    <source>
        <dbReference type="ARBA" id="ARBA00023204"/>
    </source>
</evidence>
<dbReference type="InterPro" id="IPR000086">
    <property type="entry name" value="NUDIX_hydrolase_dom"/>
</dbReference>
<keyword evidence="4" id="KW-0235">DNA replication</keyword>
<evidence type="ECO:0000256" key="4">
    <source>
        <dbReference type="ARBA" id="ARBA00022705"/>
    </source>
</evidence>
<comment type="catalytic activity">
    <reaction evidence="10">
        <text>8-oxo-dGTP + H2O = 8-oxo-dGMP + diphosphate + H(+)</text>
        <dbReference type="Rhea" id="RHEA:31575"/>
        <dbReference type="ChEBI" id="CHEBI:15377"/>
        <dbReference type="ChEBI" id="CHEBI:15378"/>
        <dbReference type="ChEBI" id="CHEBI:33019"/>
        <dbReference type="ChEBI" id="CHEBI:63224"/>
        <dbReference type="ChEBI" id="CHEBI:77896"/>
        <dbReference type="EC" id="3.6.1.55"/>
    </reaction>
</comment>
<protein>
    <recommendedName>
        <fullName evidence="11">8-oxo-dGTP diphosphatase</fullName>
        <ecNumber evidence="11">3.6.1.55</ecNumber>
    </recommendedName>
</protein>
<dbReference type="InterPro" id="IPR020476">
    <property type="entry name" value="Nudix_hydrolase"/>
</dbReference>
<dbReference type="PANTHER" id="PTHR47707:SF1">
    <property type="entry name" value="NUDIX HYDROLASE FAMILY PROTEIN"/>
    <property type="match status" value="1"/>
</dbReference>
<keyword evidence="15" id="KW-1185">Reference proteome</keyword>
<proteinExistence type="inferred from homology"/>
<keyword evidence="8" id="KW-0460">Magnesium</keyword>
<dbReference type="RefSeq" id="WP_307239363.1">
    <property type="nucleotide sequence ID" value="NZ_JAUSQZ010000001.1"/>
</dbReference>
<dbReference type="InterPro" id="IPR015797">
    <property type="entry name" value="NUDIX_hydrolase-like_dom_sf"/>
</dbReference>
<evidence type="ECO:0000256" key="7">
    <source>
        <dbReference type="ARBA" id="ARBA00022801"/>
    </source>
</evidence>
<comment type="caution">
    <text evidence="14">The sequence shown here is derived from an EMBL/GenBank/DDBJ whole genome shotgun (WGS) entry which is preliminary data.</text>
</comment>
<comment type="similarity">
    <text evidence="2 12">Belongs to the Nudix hydrolase family.</text>
</comment>
<evidence type="ECO:0000256" key="11">
    <source>
        <dbReference type="ARBA" id="ARBA00038905"/>
    </source>
</evidence>
<accession>A0ABT9NYY2</accession>
<organism evidence="14 15">
    <name type="scientific">Kineosporia succinea</name>
    <dbReference type="NCBI Taxonomy" id="84632"/>
    <lineage>
        <taxon>Bacteria</taxon>
        <taxon>Bacillati</taxon>
        <taxon>Actinomycetota</taxon>
        <taxon>Actinomycetes</taxon>
        <taxon>Kineosporiales</taxon>
        <taxon>Kineosporiaceae</taxon>
        <taxon>Kineosporia</taxon>
    </lineage>
</organism>
<evidence type="ECO:0000313" key="14">
    <source>
        <dbReference type="EMBL" id="MDP9825511.1"/>
    </source>
</evidence>
<evidence type="ECO:0000259" key="13">
    <source>
        <dbReference type="PROSITE" id="PS51462"/>
    </source>
</evidence>
<evidence type="ECO:0000256" key="6">
    <source>
        <dbReference type="ARBA" id="ARBA00022763"/>
    </source>
</evidence>
<name>A0ABT9NYY2_9ACTN</name>
<dbReference type="PROSITE" id="PS00893">
    <property type="entry name" value="NUDIX_BOX"/>
    <property type="match status" value="1"/>
</dbReference>
<dbReference type="PROSITE" id="PS51462">
    <property type="entry name" value="NUDIX"/>
    <property type="match status" value="1"/>
</dbReference>
<dbReference type="Gene3D" id="3.90.79.10">
    <property type="entry name" value="Nucleoside Triphosphate Pyrophosphohydrolase"/>
    <property type="match status" value="1"/>
</dbReference>
<feature type="domain" description="Nudix hydrolase" evidence="13">
    <location>
        <begin position="5"/>
        <end position="140"/>
    </location>
</feature>
<keyword evidence="5" id="KW-0479">Metal-binding</keyword>
<dbReference type="InterPro" id="IPR047127">
    <property type="entry name" value="MutT-like"/>
</dbReference>
<sequence length="146" mass="15906">MSSQDPTMVVGGAVVDDLHRPTVLLAARRTEPPHLAGGWELPGGKVDPGEEPLQALHRELAEELGVKVEVGEELVAPNGLGWDLPPSHRMRVWLVRVTDGEPAPIEVHDELRHLPLGSWTTGVSWLRADVPIVRALTALAEERQGH</sequence>
<dbReference type="SUPFAM" id="SSF55811">
    <property type="entry name" value="Nudix"/>
    <property type="match status" value="1"/>
</dbReference>
<dbReference type="EC" id="3.6.1.55" evidence="11"/>
<evidence type="ECO:0000256" key="3">
    <source>
        <dbReference type="ARBA" id="ARBA00022457"/>
    </source>
</evidence>
<gene>
    <name evidence="14" type="ORF">J2S57_001260</name>
</gene>
<dbReference type="Pfam" id="PF00293">
    <property type="entry name" value="NUDIX"/>
    <property type="match status" value="1"/>
</dbReference>
<dbReference type="CDD" id="cd03425">
    <property type="entry name" value="NUDIX_MutT_NudA_like"/>
    <property type="match status" value="1"/>
</dbReference>
<keyword evidence="3" id="KW-0515">Mutator protein</keyword>
<dbReference type="InterPro" id="IPR020084">
    <property type="entry name" value="NUDIX_hydrolase_CS"/>
</dbReference>
<dbReference type="GO" id="GO:0035539">
    <property type="term" value="F:8-oxo-7,8-dihydrodeoxyguanosine triphosphate pyrophosphatase activity"/>
    <property type="evidence" value="ECO:0007669"/>
    <property type="project" value="UniProtKB-EC"/>
</dbReference>
<evidence type="ECO:0000256" key="12">
    <source>
        <dbReference type="RuleBase" id="RU003476"/>
    </source>
</evidence>
<evidence type="ECO:0000256" key="2">
    <source>
        <dbReference type="ARBA" id="ARBA00005582"/>
    </source>
</evidence>
<evidence type="ECO:0000256" key="8">
    <source>
        <dbReference type="ARBA" id="ARBA00022842"/>
    </source>
</evidence>
<evidence type="ECO:0000256" key="5">
    <source>
        <dbReference type="ARBA" id="ARBA00022723"/>
    </source>
</evidence>
<keyword evidence="6" id="KW-0227">DNA damage</keyword>